<dbReference type="OrthoDB" id="378656at2"/>
<evidence type="ECO:0000313" key="2">
    <source>
        <dbReference type="Proteomes" id="UP000199312"/>
    </source>
</evidence>
<dbReference type="RefSeq" id="WP_090224750.1">
    <property type="nucleotide sequence ID" value="NZ_FOZP01000003.1"/>
</dbReference>
<proteinExistence type="predicted"/>
<gene>
    <name evidence="1" type="ORF">SAMN04488006_1671</name>
</gene>
<sequence>MNYELLEKELKKRLKFDYNWGRKQTNKLDVETNFIYKINTFDAVLSEIETSFKNSLNFTELKNYALNRWFNFWSAKGVEAIFCEHENVHPHQNSKDKYTDFFVNSIPFDHKTTVFPAGFKKSIPYAIEHKRELIAWLYKNQSQQQRKHLKNRLFIVLIDFNEQNEHWKLKAEILWLQKIISTYLSTFTEDKLETFYFQNNIVKSDIIWAIK</sequence>
<evidence type="ECO:0000313" key="1">
    <source>
        <dbReference type="EMBL" id="SFS49261.1"/>
    </source>
</evidence>
<accession>A0A1I6Q9W1</accession>
<reference evidence="2" key="1">
    <citation type="submission" date="2016-10" db="EMBL/GenBank/DDBJ databases">
        <authorList>
            <person name="Varghese N."/>
            <person name="Submissions S."/>
        </authorList>
    </citation>
    <scope>NUCLEOTIDE SEQUENCE [LARGE SCALE GENOMIC DNA]</scope>
    <source>
        <strain evidence="2">DSM 24450</strain>
    </source>
</reference>
<organism evidence="1 2">
    <name type="scientific">Lutibacter maritimus</name>
    <dbReference type="NCBI Taxonomy" id="593133"/>
    <lineage>
        <taxon>Bacteria</taxon>
        <taxon>Pseudomonadati</taxon>
        <taxon>Bacteroidota</taxon>
        <taxon>Flavobacteriia</taxon>
        <taxon>Flavobacteriales</taxon>
        <taxon>Flavobacteriaceae</taxon>
        <taxon>Lutibacter</taxon>
    </lineage>
</organism>
<dbReference type="STRING" id="593133.SAMN04488006_1671"/>
<dbReference type="Proteomes" id="UP000199312">
    <property type="component" value="Unassembled WGS sequence"/>
</dbReference>
<name>A0A1I6Q9W1_9FLAO</name>
<keyword evidence="2" id="KW-1185">Reference proteome</keyword>
<dbReference type="EMBL" id="FOZP01000003">
    <property type="protein sequence ID" value="SFS49261.1"/>
    <property type="molecule type" value="Genomic_DNA"/>
</dbReference>
<protein>
    <submittedName>
        <fullName evidence="1">Uncharacterized protein</fullName>
    </submittedName>
</protein>
<dbReference type="AlphaFoldDB" id="A0A1I6Q9W1"/>